<dbReference type="Pfam" id="PF08139">
    <property type="entry name" value="LPAM_1"/>
    <property type="match status" value="1"/>
</dbReference>
<proteinExistence type="predicted"/>
<dbReference type="EMBL" id="JADRCP010000001">
    <property type="protein sequence ID" value="MBK5174921.1"/>
    <property type="molecule type" value="Genomic_DNA"/>
</dbReference>
<evidence type="ECO:0000256" key="1">
    <source>
        <dbReference type="ARBA" id="ARBA00017922"/>
    </source>
</evidence>
<comment type="caution">
    <text evidence="4">The sequence shown here is derived from an EMBL/GenBank/DDBJ whole genome shotgun (WGS) entry which is preliminary data.</text>
</comment>
<evidence type="ECO:0000313" key="5">
    <source>
        <dbReference type="Proteomes" id="UP000807542"/>
    </source>
</evidence>
<evidence type="ECO:0000256" key="2">
    <source>
        <dbReference type="ARBA" id="ARBA00022729"/>
    </source>
</evidence>
<protein>
    <recommendedName>
        <fullName evidence="1">Type IV secretion system putative lipoprotein virB7</fullName>
    </recommendedName>
</protein>
<sequence>MRKSLVALVCLLALSGCSSTERFEQSPCACDYRPLDVVQV</sequence>
<keyword evidence="6" id="KW-1185">Reference proteome</keyword>
<dbReference type="Proteomes" id="UP001296969">
    <property type="component" value="Unassembled WGS sequence"/>
</dbReference>
<gene>
    <name evidence="4" type="ORF">I2492_01105</name>
    <name evidence="3" type="ORF">I2493_01105</name>
</gene>
<accession>A0A9D7FVP3</accession>
<name>A0A9D7FVP3_9GAMM</name>
<keyword evidence="2" id="KW-0732">Signal</keyword>
<dbReference type="RefSeq" id="WP_408949765.1">
    <property type="nucleotide sequence ID" value="NZ_JADRCP010000001.1"/>
</dbReference>
<reference evidence="4 6" key="1">
    <citation type="submission" date="2020-11" db="EMBL/GenBank/DDBJ databases">
        <title>Insectihabitans protaetiae gen. nov. sp. nov. and Insectihabitans allomyrinae sp. nov., isolated from larvae of Protaetia brevitarsis seulensis and Allomyrina dichotoma, respectively.</title>
        <authorList>
            <person name="Lee S.D."/>
            <person name="Byeon Y.-S."/>
            <person name="Kim S.-M."/>
            <person name="Yang H.L."/>
            <person name="Kim I.S."/>
        </authorList>
    </citation>
    <scope>NUCLEOTIDE SEQUENCE</scope>
    <source>
        <strain evidence="4">CWB-B4</strain>
        <strain evidence="3 6">CWB-B43</strain>
    </source>
</reference>
<dbReference type="Proteomes" id="UP000807542">
    <property type="component" value="Unassembled WGS sequence"/>
</dbReference>
<evidence type="ECO:0000313" key="6">
    <source>
        <dbReference type="Proteomes" id="UP001296969"/>
    </source>
</evidence>
<dbReference type="PROSITE" id="PS51257">
    <property type="entry name" value="PROKAR_LIPOPROTEIN"/>
    <property type="match status" value="1"/>
</dbReference>
<evidence type="ECO:0000313" key="4">
    <source>
        <dbReference type="EMBL" id="MBK5174921.1"/>
    </source>
</evidence>
<dbReference type="InterPro" id="IPR012640">
    <property type="entry name" value="Membr_lipoprot_lipid_attach_CS"/>
</dbReference>
<organism evidence="4 5">
    <name type="scientific">Limnobaculum xujianqingii</name>
    <dbReference type="NCBI Taxonomy" id="2738837"/>
    <lineage>
        <taxon>Bacteria</taxon>
        <taxon>Pseudomonadati</taxon>
        <taxon>Pseudomonadota</taxon>
        <taxon>Gammaproteobacteria</taxon>
        <taxon>Enterobacterales</taxon>
        <taxon>Budviciaceae</taxon>
        <taxon>Limnobaculum</taxon>
    </lineage>
</organism>
<keyword evidence="4" id="KW-0449">Lipoprotein</keyword>
<evidence type="ECO:0000313" key="3">
    <source>
        <dbReference type="EMBL" id="MBK5071612.1"/>
    </source>
</evidence>
<dbReference type="EMBL" id="JADRCQ010000001">
    <property type="protein sequence ID" value="MBK5071612.1"/>
    <property type="molecule type" value="Genomic_DNA"/>
</dbReference>
<dbReference type="AlphaFoldDB" id="A0A9D7FVP3"/>